<organism evidence="1 2">
    <name type="scientific">Gloeophyllum trabeum (strain ATCC 11539 / FP-39264 / Madison 617)</name>
    <name type="common">Brown rot fungus</name>
    <dbReference type="NCBI Taxonomy" id="670483"/>
    <lineage>
        <taxon>Eukaryota</taxon>
        <taxon>Fungi</taxon>
        <taxon>Dikarya</taxon>
        <taxon>Basidiomycota</taxon>
        <taxon>Agaricomycotina</taxon>
        <taxon>Agaricomycetes</taxon>
        <taxon>Gloeophyllales</taxon>
        <taxon>Gloeophyllaceae</taxon>
        <taxon>Gloeophyllum</taxon>
    </lineage>
</organism>
<name>S7QBX2_GLOTA</name>
<dbReference type="EMBL" id="KB469299">
    <property type="protein sequence ID" value="EPQ56842.1"/>
    <property type="molecule type" value="Genomic_DNA"/>
</dbReference>
<sequence>MLELVLKKLVKARAARRVARMWQGKLSSRTDMLGIYGSGYPYVPRYAKAQGILRLYDGRKSTHVGSILEQ</sequence>
<keyword evidence="2" id="KW-1185">Reference proteome</keyword>
<dbReference type="HOGENOM" id="CLU_2758015_0_0_1"/>
<reference evidence="1 2" key="1">
    <citation type="journal article" date="2012" name="Science">
        <title>The Paleozoic origin of enzymatic lignin decomposition reconstructed from 31 fungal genomes.</title>
        <authorList>
            <person name="Floudas D."/>
            <person name="Binder M."/>
            <person name="Riley R."/>
            <person name="Barry K."/>
            <person name="Blanchette R.A."/>
            <person name="Henrissat B."/>
            <person name="Martinez A.T."/>
            <person name="Otillar R."/>
            <person name="Spatafora J.W."/>
            <person name="Yadav J.S."/>
            <person name="Aerts A."/>
            <person name="Benoit I."/>
            <person name="Boyd A."/>
            <person name="Carlson A."/>
            <person name="Copeland A."/>
            <person name="Coutinho P.M."/>
            <person name="de Vries R.P."/>
            <person name="Ferreira P."/>
            <person name="Findley K."/>
            <person name="Foster B."/>
            <person name="Gaskell J."/>
            <person name="Glotzer D."/>
            <person name="Gorecki P."/>
            <person name="Heitman J."/>
            <person name="Hesse C."/>
            <person name="Hori C."/>
            <person name="Igarashi K."/>
            <person name="Jurgens J.A."/>
            <person name="Kallen N."/>
            <person name="Kersten P."/>
            <person name="Kohler A."/>
            <person name="Kuees U."/>
            <person name="Kumar T.K.A."/>
            <person name="Kuo A."/>
            <person name="LaButti K."/>
            <person name="Larrondo L.F."/>
            <person name="Lindquist E."/>
            <person name="Ling A."/>
            <person name="Lombard V."/>
            <person name="Lucas S."/>
            <person name="Lundell T."/>
            <person name="Martin R."/>
            <person name="McLaughlin D.J."/>
            <person name="Morgenstern I."/>
            <person name="Morin E."/>
            <person name="Murat C."/>
            <person name="Nagy L.G."/>
            <person name="Nolan M."/>
            <person name="Ohm R.A."/>
            <person name="Patyshakuliyeva A."/>
            <person name="Rokas A."/>
            <person name="Ruiz-Duenas F.J."/>
            <person name="Sabat G."/>
            <person name="Salamov A."/>
            <person name="Samejima M."/>
            <person name="Schmutz J."/>
            <person name="Slot J.C."/>
            <person name="St John F."/>
            <person name="Stenlid J."/>
            <person name="Sun H."/>
            <person name="Sun S."/>
            <person name="Syed K."/>
            <person name="Tsang A."/>
            <person name="Wiebenga A."/>
            <person name="Young D."/>
            <person name="Pisabarro A."/>
            <person name="Eastwood D.C."/>
            <person name="Martin F."/>
            <person name="Cullen D."/>
            <person name="Grigoriev I.V."/>
            <person name="Hibbett D.S."/>
        </authorList>
    </citation>
    <scope>NUCLEOTIDE SEQUENCE [LARGE SCALE GENOMIC DNA]</scope>
    <source>
        <strain evidence="1 2">ATCC 11539</strain>
    </source>
</reference>
<accession>S7QBX2</accession>
<dbReference type="AlphaFoldDB" id="S7QBX2"/>
<evidence type="ECO:0000313" key="2">
    <source>
        <dbReference type="Proteomes" id="UP000030669"/>
    </source>
</evidence>
<proteinExistence type="predicted"/>
<dbReference type="Proteomes" id="UP000030669">
    <property type="component" value="Unassembled WGS sequence"/>
</dbReference>
<dbReference type="RefSeq" id="XP_007864043.1">
    <property type="nucleotide sequence ID" value="XM_007865852.1"/>
</dbReference>
<evidence type="ECO:0000313" key="1">
    <source>
        <dbReference type="EMBL" id="EPQ56842.1"/>
    </source>
</evidence>
<gene>
    <name evidence="1" type="ORF">GLOTRDRAFT_110322</name>
</gene>
<dbReference type="GeneID" id="19299194"/>
<dbReference type="KEGG" id="gtr:GLOTRDRAFT_110322"/>
<protein>
    <submittedName>
        <fullName evidence="1">Uncharacterized protein</fullName>
    </submittedName>
</protein>